<keyword evidence="1" id="KW-0812">Transmembrane</keyword>
<accession>A0A1Y1JPQ0</accession>
<dbReference type="RefSeq" id="XP_028544633.1">
    <property type="nucleotide sequence ID" value="XM_028688832.1"/>
</dbReference>
<evidence type="ECO:0000259" key="2">
    <source>
        <dbReference type="Pfam" id="PF09687"/>
    </source>
</evidence>
<dbReference type="OMA" id="HNKLFFY"/>
<gene>
    <name evidence="3" type="ORF">PGO_120360</name>
</gene>
<feature type="domain" description="Plasmodium RESA N-terminal" evidence="2">
    <location>
        <begin position="117"/>
        <end position="237"/>
    </location>
</feature>
<keyword evidence="4" id="KW-1185">Reference proteome</keyword>
<dbReference type="EMBL" id="BDQF01000013">
    <property type="protein sequence ID" value="GAW82044.1"/>
    <property type="molecule type" value="Genomic_DNA"/>
</dbReference>
<dbReference type="Gene3D" id="6.10.280.180">
    <property type="entry name" value="Plasmodium RESA, N-terminal helical domain"/>
    <property type="match status" value="1"/>
</dbReference>
<dbReference type="OrthoDB" id="384217at2759"/>
<dbReference type="AlphaFoldDB" id="A0A1Y1JPQ0"/>
<comment type="caution">
    <text evidence="3">The sequence shown here is derived from an EMBL/GenBank/DDBJ whole genome shotgun (WGS) entry which is preliminary data.</text>
</comment>
<evidence type="ECO:0000313" key="3">
    <source>
        <dbReference type="EMBL" id="GAW82044.1"/>
    </source>
</evidence>
<dbReference type="InterPro" id="IPR019111">
    <property type="entry name" value="PRESA_N"/>
</dbReference>
<dbReference type="NCBIfam" id="TIGR01639">
    <property type="entry name" value="P_fal_TIGR01639"/>
    <property type="match status" value="1"/>
</dbReference>
<proteinExistence type="predicted"/>
<keyword evidence="1" id="KW-1133">Transmembrane helix</keyword>
<name>A0A1Y1JPQ0_PLAGO</name>
<dbReference type="GeneID" id="39748776"/>
<evidence type="ECO:0000256" key="1">
    <source>
        <dbReference type="SAM" id="Phobius"/>
    </source>
</evidence>
<sequence>MERKEFYNRKFCILLNTNRCLVSLYAIIFVLILNVLTLSCNVSAESQLSNRYPRNLSEFSGEESEDVRNYDLEGNPDDSMEEITDDLYDNTQENLNSTGDEVNELKEQCNVVFHGFSEEDINTIINSALGDIFKWEILNRWLQLHDDNRDKVDALKEFLSDYLEKLKSLYNVDENIAQEQMNKTNHTIDSTIRITEDYHNKLFFYYVIKDNLPEREHERFVNICKNTFTLFVNELSNNGQTKLNKSVIS</sequence>
<organism evidence="3 4">
    <name type="scientific">Plasmodium gonderi</name>
    <dbReference type="NCBI Taxonomy" id="77519"/>
    <lineage>
        <taxon>Eukaryota</taxon>
        <taxon>Sar</taxon>
        <taxon>Alveolata</taxon>
        <taxon>Apicomplexa</taxon>
        <taxon>Aconoidasida</taxon>
        <taxon>Haemosporida</taxon>
        <taxon>Plasmodiidae</taxon>
        <taxon>Plasmodium</taxon>
        <taxon>Plasmodium (Plasmodium)</taxon>
    </lineage>
</organism>
<dbReference type="InterPro" id="IPR006526">
    <property type="entry name" value="Export_prot_PHISTa/b/c"/>
</dbReference>
<feature type="transmembrane region" description="Helical" evidence="1">
    <location>
        <begin position="21"/>
        <end position="44"/>
    </location>
</feature>
<dbReference type="Proteomes" id="UP000195521">
    <property type="component" value="Unassembled WGS sequence"/>
</dbReference>
<evidence type="ECO:0000313" key="4">
    <source>
        <dbReference type="Proteomes" id="UP000195521"/>
    </source>
</evidence>
<protein>
    <recommendedName>
        <fullName evidence="2">Plasmodium RESA N-terminal domain-containing protein</fullName>
    </recommendedName>
</protein>
<dbReference type="PANTHER" id="PTHR36193:SF23">
    <property type="entry name" value="PHISTB DOMAIN-CONTAINING RESA-LIKE PROTEIN 1"/>
    <property type="match status" value="1"/>
</dbReference>
<reference evidence="4" key="1">
    <citation type="submission" date="2017-04" db="EMBL/GenBank/DDBJ databases">
        <title>Plasmodium gonderi genome.</title>
        <authorList>
            <person name="Arisue N."/>
            <person name="Honma H."/>
            <person name="Kawai S."/>
            <person name="Tougan T."/>
            <person name="Tanabe K."/>
            <person name="Horii T."/>
        </authorList>
    </citation>
    <scope>NUCLEOTIDE SEQUENCE [LARGE SCALE GENOMIC DNA]</scope>
    <source>
        <strain evidence="4">ATCC 30045</strain>
    </source>
</reference>
<dbReference type="Pfam" id="PF09687">
    <property type="entry name" value="PRESAN"/>
    <property type="match status" value="1"/>
</dbReference>
<keyword evidence="1" id="KW-0472">Membrane</keyword>
<dbReference type="InterPro" id="IPR044885">
    <property type="entry name" value="PRESA_N_sf"/>
</dbReference>
<dbReference type="PANTHER" id="PTHR36193">
    <property type="entry name" value="PHISTB DOMAIN-CONTAINING RESA-LIKE PROTEIN 1"/>
    <property type="match status" value="1"/>
</dbReference>